<sequence>MTCQTGHPLNTTAKSAAPSATLTGSFFSSTKSSARPMSPPLPTPLMPFTAPSVLTSLPRFLWLTASLSSSVPTSWSL</sequence>
<dbReference type="Proteomes" id="UP000228934">
    <property type="component" value="Unassembled WGS sequence"/>
</dbReference>
<name>A0A2G9PLU3_AQUCT</name>
<protein>
    <submittedName>
        <fullName evidence="1">Uncharacterized protein</fullName>
    </submittedName>
</protein>
<accession>A0A2G9PLU3</accession>
<organism evidence="1 2">
    <name type="scientific">Aquarana catesbeiana</name>
    <name type="common">American bullfrog</name>
    <name type="synonym">Rana catesbeiana</name>
    <dbReference type="NCBI Taxonomy" id="8400"/>
    <lineage>
        <taxon>Eukaryota</taxon>
        <taxon>Metazoa</taxon>
        <taxon>Chordata</taxon>
        <taxon>Craniata</taxon>
        <taxon>Vertebrata</taxon>
        <taxon>Euteleostomi</taxon>
        <taxon>Amphibia</taxon>
        <taxon>Batrachia</taxon>
        <taxon>Anura</taxon>
        <taxon>Neobatrachia</taxon>
        <taxon>Ranoidea</taxon>
        <taxon>Ranidae</taxon>
        <taxon>Aquarana</taxon>
    </lineage>
</organism>
<dbReference type="AlphaFoldDB" id="A0A2G9PLU3"/>
<keyword evidence="2" id="KW-1185">Reference proteome</keyword>
<evidence type="ECO:0000313" key="1">
    <source>
        <dbReference type="EMBL" id="PIO04296.1"/>
    </source>
</evidence>
<gene>
    <name evidence="1" type="ORF">AB205_0209860</name>
</gene>
<dbReference type="EMBL" id="KV922629">
    <property type="protein sequence ID" value="PIO04296.1"/>
    <property type="molecule type" value="Genomic_DNA"/>
</dbReference>
<proteinExistence type="predicted"/>
<reference evidence="2" key="1">
    <citation type="journal article" date="2017" name="Nat. Commun.">
        <title>The North American bullfrog draft genome provides insight into hormonal regulation of long noncoding RNA.</title>
        <authorList>
            <person name="Hammond S.A."/>
            <person name="Warren R.L."/>
            <person name="Vandervalk B.P."/>
            <person name="Kucuk E."/>
            <person name="Khan H."/>
            <person name="Gibb E.A."/>
            <person name="Pandoh P."/>
            <person name="Kirk H."/>
            <person name="Zhao Y."/>
            <person name="Jones M."/>
            <person name="Mungall A.J."/>
            <person name="Coope R."/>
            <person name="Pleasance S."/>
            <person name="Moore R.A."/>
            <person name="Holt R.A."/>
            <person name="Round J.M."/>
            <person name="Ohora S."/>
            <person name="Walle B.V."/>
            <person name="Veldhoen N."/>
            <person name="Helbing C.C."/>
            <person name="Birol I."/>
        </authorList>
    </citation>
    <scope>NUCLEOTIDE SEQUENCE [LARGE SCALE GENOMIC DNA]</scope>
</reference>
<evidence type="ECO:0000313" key="2">
    <source>
        <dbReference type="Proteomes" id="UP000228934"/>
    </source>
</evidence>